<accession>A0A2T2NEH6</accession>
<sequence length="325" mass="36656">MISTVFWIVALAFVSLAFDLPCGIPFSMRNSTREALKAMEGPAFDPGAFGTATLFGNGEESAPKAWTRDKNNKVPIPFCYRDENSRAWLKPGIDSAIKMWYDALGGEASKDSGHAIYFQETEKQGGPLYCGSNDDWNPEIPFETVAIEYSPAYYGGASATIGMIVNDEDPEPAHLLGMVHEHSREDRDKYVDCRCYNLYDFDEKFLKASGEGYSYDQFCRDWYVAQKYHFSGREYITGMSSGAYDKGWKVMTSELAYDYDSITHYPTVMNSIEPCDENHLNRCGLVKFKDSNNHQSGFAAIPKPTGPSKWDVQFVKTVYPWRDPA</sequence>
<keyword evidence="1" id="KW-0732">Signal</keyword>
<evidence type="ECO:0000313" key="3">
    <source>
        <dbReference type="EMBL" id="PSN63779.1"/>
    </source>
</evidence>
<name>A0A2T2NEH6_CORCC</name>
<dbReference type="InterPro" id="IPR001506">
    <property type="entry name" value="Peptidase_M12A"/>
</dbReference>
<reference evidence="3 4" key="1">
    <citation type="journal article" date="2018" name="Front. Microbiol.">
        <title>Genome-Wide Analysis of Corynespora cassiicola Leaf Fall Disease Putative Effectors.</title>
        <authorList>
            <person name="Lopez D."/>
            <person name="Ribeiro S."/>
            <person name="Label P."/>
            <person name="Fumanal B."/>
            <person name="Venisse J.S."/>
            <person name="Kohler A."/>
            <person name="de Oliveira R.R."/>
            <person name="Labutti K."/>
            <person name="Lipzen A."/>
            <person name="Lail K."/>
            <person name="Bauer D."/>
            <person name="Ohm R.A."/>
            <person name="Barry K.W."/>
            <person name="Spatafora J."/>
            <person name="Grigoriev I.V."/>
            <person name="Martin F.M."/>
            <person name="Pujade-Renaud V."/>
        </authorList>
    </citation>
    <scope>NUCLEOTIDE SEQUENCE [LARGE SCALE GENOMIC DNA]</scope>
    <source>
        <strain evidence="3 4">Philippines</strain>
    </source>
</reference>
<gene>
    <name evidence="3" type="ORF">BS50DRAFT_637138</name>
</gene>
<dbReference type="SUPFAM" id="SSF55486">
    <property type="entry name" value="Metalloproteases ('zincins'), catalytic domain"/>
    <property type="match status" value="1"/>
</dbReference>
<dbReference type="Proteomes" id="UP000240883">
    <property type="component" value="Unassembled WGS sequence"/>
</dbReference>
<dbReference type="Gene3D" id="3.40.390.10">
    <property type="entry name" value="Collagenase (Catalytic Domain)"/>
    <property type="match status" value="1"/>
</dbReference>
<evidence type="ECO:0000256" key="1">
    <source>
        <dbReference type="SAM" id="SignalP"/>
    </source>
</evidence>
<feature type="chain" id="PRO_5015591674" description="Peptidase M12A domain-containing protein" evidence="1">
    <location>
        <begin position="18"/>
        <end position="325"/>
    </location>
</feature>
<dbReference type="InterPro" id="IPR024079">
    <property type="entry name" value="MetalloPept_cat_dom_sf"/>
</dbReference>
<protein>
    <recommendedName>
        <fullName evidence="2">Peptidase M12A domain-containing protein</fullName>
    </recommendedName>
</protein>
<dbReference type="Pfam" id="PF01400">
    <property type="entry name" value="Astacin"/>
    <property type="match status" value="1"/>
</dbReference>
<dbReference type="EMBL" id="KZ678139">
    <property type="protein sequence ID" value="PSN63779.1"/>
    <property type="molecule type" value="Genomic_DNA"/>
</dbReference>
<dbReference type="GO" id="GO:0006508">
    <property type="term" value="P:proteolysis"/>
    <property type="evidence" value="ECO:0007669"/>
    <property type="project" value="InterPro"/>
</dbReference>
<evidence type="ECO:0000313" key="4">
    <source>
        <dbReference type="Proteomes" id="UP000240883"/>
    </source>
</evidence>
<feature type="domain" description="Peptidase M12A" evidence="2">
    <location>
        <begin position="171"/>
        <end position="200"/>
    </location>
</feature>
<dbReference type="AlphaFoldDB" id="A0A2T2NEH6"/>
<dbReference type="STRING" id="1448308.A0A2T2NEH6"/>
<keyword evidence="4" id="KW-1185">Reference proteome</keyword>
<dbReference type="OrthoDB" id="291007at2759"/>
<dbReference type="GO" id="GO:0004222">
    <property type="term" value="F:metalloendopeptidase activity"/>
    <property type="evidence" value="ECO:0007669"/>
    <property type="project" value="InterPro"/>
</dbReference>
<evidence type="ECO:0000259" key="2">
    <source>
        <dbReference type="Pfam" id="PF01400"/>
    </source>
</evidence>
<feature type="signal peptide" evidence="1">
    <location>
        <begin position="1"/>
        <end position="17"/>
    </location>
</feature>
<organism evidence="3 4">
    <name type="scientific">Corynespora cassiicola Philippines</name>
    <dbReference type="NCBI Taxonomy" id="1448308"/>
    <lineage>
        <taxon>Eukaryota</taxon>
        <taxon>Fungi</taxon>
        <taxon>Dikarya</taxon>
        <taxon>Ascomycota</taxon>
        <taxon>Pezizomycotina</taxon>
        <taxon>Dothideomycetes</taxon>
        <taxon>Pleosporomycetidae</taxon>
        <taxon>Pleosporales</taxon>
        <taxon>Corynesporascaceae</taxon>
        <taxon>Corynespora</taxon>
    </lineage>
</organism>
<proteinExistence type="predicted"/>